<dbReference type="InterPro" id="IPR027414">
    <property type="entry name" value="GH95_N_dom"/>
</dbReference>
<keyword evidence="5" id="KW-1185">Reference proteome</keyword>
<reference evidence="5" key="1">
    <citation type="journal article" date="2019" name="Int. J. Syst. Evol. Microbiol.">
        <title>The Global Catalogue of Microorganisms (GCM) 10K type strain sequencing project: providing services to taxonomists for standard genome sequencing and annotation.</title>
        <authorList>
            <consortium name="The Broad Institute Genomics Platform"/>
            <consortium name="The Broad Institute Genome Sequencing Center for Infectious Disease"/>
            <person name="Wu L."/>
            <person name="Ma J."/>
        </authorList>
    </citation>
    <scope>NUCLEOTIDE SEQUENCE [LARGE SCALE GENOMIC DNA]</scope>
    <source>
        <strain evidence="5">CGMCC 4.1641</strain>
    </source>
</reference>
<evidence type="ECO:0000259" key="1">
    <source>
        <dbReference type="Pfam" id="PF14498"/>
    </source>
</evidence>
<sequence length="797" mass="88093">MTQPISRKLWYKKPATNWEKEALPLGNGRLGAMMFGVLGEDRMLLNDDTLWSGEPRNTTNPAAAALEEVRSLVFAGEYRKAQDLLEREMLGPWNQSYLPMGDLVMQWSNSGKCALTEDQVEAYSRELDLNTAVGKVSYVLDGVTYAREAFCSAPDQTLIVRLGADQAGAISLAVGLDSVLPHTTISEKGATLRLQGQAPCHVAPGYADEANQIVFEEGRGISFEVRVAVESKGGTVTESGSRILIEGADEVLLKVVGATSYNGFERDPAKDGANPAEMCSGMLASTEGRSYEDLLAAHLKDYQALFHRVSLRLGGEPDAATSALPTDERLARVKEGSEDAALTALYFDYGRYLLIASSRPGSQPANLQGIWNPHVQAPWSSNWTTNINAEMNYWLAESCNLSECHEPLFDLIDGLRSTGERAAQVNYGAKGWTVNHNVDLWRTPTAVGGNAQWAYWPMGAAWFCWHLWNRYEYTRDREFLAERVYPALKGAAEFALDWLVQSPDGFWVTCPSTSPENDFVTAQGEDCSVAYGSTMDMTLIRELFKHCIEAGETLDIDADFRNELSARLEKFLPYRTGKFEQLLEWCEDFEEKDPGHRHLSHLYGLFPGDEFVSGRDEEWVQACRNSLERRLACGGGHTGWSCAWIINLWARLGEGDKAYDYVMTLLRRSTYDNLWDAHPPFQIDGNFGGTAGIAEMLLQSQAGEIRLLPALPKAWSEGSVSGLKARGGWQAAIAWQDGKLTEAVLEPSLDGECRLRTDVPAKVFCEGQEVQATTAGDRGVSWKATAGKRYVVQAVSN</sequence>
<feature type="domain" description="Alpha fucosidase A-like C-terminal" evidence="2">
    <location>
        <begin position="699"/>
        <end position="792"/>
    </location>
</feature>
<dbReference type="Gene3D" id="1.50.10.10">
    <property type="match status" value="1"/>
</dbReference>
<gene>
    <name evidence="4" type="ORF">ACFO1S_15730</name>
</gene>
<dbReference type="InterPro" id="IPR013780">
    <property type="entry name" value="Glyco_hydro_b"/>
</dbReference>
<organism evidence="4 5">
    <name type="scientific">Cohnella boryungensis</name>
    <dbReference type="NCBI Taxonomy" id="768479"/>
    <lineage>
        <taxon>Bacteria</taxon>
        <taxon>Bacillati</taxon>
        <taxon>Bacillota</taxon>
        <taxon>Bacilli</taxon>
        <taxon>Bacillales</taxon>
        <taxon>Paenibacillaceae</taxon>
        <taxon>Cohnella</taxon>
    </lineage>
</organism>
<dbReference type="Proteomes" id="UP001595755">
    <property type="component" value="Unassembled WGS sequence"/>
</dbReference>
<dbReference type="Gene3D" id="2.70.98.50">
    <property type="entry name" value="putative glycoside hydrolase family protein from bacillus halodurans"/>
    <property type="match status" value="1"/>
</dbReference>
<feature type="domain" description="Glycosyl hydrolase family 95 N-terminal" evidence="1">
    <location>
        <begin position="9"/>
        <end position="262"/>
    </location>
</feature>
<evidence type="ECO:0000313" key="5">
    <source>
        <dbReference type="Proteomes" id="UP001595755"/>
    </source>
</evidence>
<dbReference type="PANTHER" id="PTHR31084:SF0">
    <property type="entry name" value="ALPHA-L-FUCOSIDASE 2"/>
    <property type="match status" value="1"/>
</dbReference>
<dbReference type="Pfam" id="PF21307">
    <property type="entry name" value="Glyco_hydro_95_C"/>
    <property type="match status" value="1"/>
</dbReference>
<name>A0ABV8SCC6_9BACL</name>
<dbReference type="InterPro" id="IPR054363">
    <property type="entry name" value="GH95_cat"/>
</dbReference>
<evidence type="ECO:0000313" key="4">
    <source>
        <dbReference type="EMBL" id="MFC4304880.1"/>
    </source>
</evidence>
<evidence type="ECO:0000259" key="3">
    <source>
        <dbReference type="Pfam" id="PF22124"/>
    </source>
</evidence>
<dbReference type="Gene3D" id="2.60.40.1180">
    <property type="entry name" value="Golgi alpha-mannosidase II"/>
    <property type="match status" value="1"/>
</dbReference>
<dbReference type="InterPro" id="IPR012341">
    <property type="entry name" value="6hp_glycosidase-like_sf"/>
</dbReference>
<dbReference type="PIRSF" id="PIRSF007663">
    <property type="entry name" value="UCP007663"/>
    <property type="match status" value="1"/>
</dbReference>
<dbReference type="PANTHER" id="PTHR31084">
    <property type="entry name" value="ALPHA-L-FUCOSIDASE 2"/>
    <property type="match status" value="1"/>
</dbReference>
<dbReference type="SUPFAM" id="SSF48208">
    <property type="entry name" value="Six-hairpin glycosidases"/>
    <property type="match status" value="1"/>
</dbReference>
<dbReference type="Pfam" id="PF22124">
    <property type="entry name" value="Glyco_hydro_95_cat"/>
    <property type="match status" value="1"/>
</dbReference>
<keyword evidence="4" id="KW-0378">Hydrolase</keyword>
<feature type="domain" description="Glycosyl hydrolase family 95 catalytic" evidence="3">
    <location>
        <begin position="290"/>
        <end position="697"/>
    </location>
</feature>
<dbReference type="RefSeq" id="WP_204605632.1">
    <property type="nucleotide sequence ID" value="NZ_JBHSED010000035.1"/>
</dbReference>
<proteinExistence type="predicted"/>
<accession>A0ABV8SCC6</accession>
<dbReference type="InterPro" id="IPR049053">
    <property type="entry name" value="AFCA-like_C"/>
</dbReference>
<dbReference type="Pfam" id="PF14498">
    <property type="entry name" value="Glyco_hyd_65N_2"/>
    <property type="match status" value="1"/>
</dbReference>
<dbReference type="EMBL" id="JBHSED010000035">
    <property type="protein sequence ID" value="MFC4304880.1"/>
    <property type="molecule type" value="Genomic_DNA"/>
</dbReference>
<dbReference type="InterPro" id="IPR008928">
    <property type="entry name" value="6-hairpin_glycosidase_sf"/>
</dbReference>
<dbReference type="GO" id="GO:0016787">
    <property type="term" value="F:hydrolase activity"/>
    <property type="evidence" value="ECO:0007669"/>
    <property type="project" value="UniProtKB-KW"/>
</dbReference>
<dbReference type="InterPro" id="IPR016518">
    <property type="entry name" value="Alpha-L-fucosidase"/>
</dbReference>
<protein>
    <submittedName>
        <fullName evidence="4">Glycoside hydrolase N-terminal domain-containing protein</fullName>
    </submittedName>
</protein>
<comment type="caution">
    <text evidence="4">The sequence shown here is derived from an EMBL/GenBank/DDBJ whole genome shotgun (WGS) entry which is preliminary data.</text>
</comment>
<evidence type="ECO:0000259" key="2">
    <source>
        <dbReference type="Pfam" id="PF21307"/>
    </source>
</evidence>